<reference evidence="2" key="1">
    <citation type="journal article" date="2019" name="Int. J. Syst. Evol. Microbiol.">
        <title>The Global Catalogue of Microorganisms (GCM) 10K type strain sequencing project: providing services to taxonomists for standard genome sequencing and annotation.</title>
        <authorList>
            <consortium name="The Broad Institute Genomics Platform"/>
            <consortium name="The Broad Institute Genome Sequencing Center for Infectious Disease"/>
            <person name="Wu L."/>
            <person name="Ma J."/>
        </authorList>
    </citation>
    <scope>NUCLEOTIDE SEQUENCE [LARGE SCALE GENOMIC DNA]</scope>
    <source>
        <strain evidence="2">JCM 18053</strain>
    </source>
</reference>
<dbReference type="RefSeq" id="WP_345735077.1">
    <property type="nucleotide sequence ID" value="NZ_BAABIA010000002.1"/>
</dbReference>
<evidence type="ECO:0000313" key="1">
    <source>
        <dbReference type="EMBL" id="GAA5135183.1"/>
    </source>
</evidence>
<evidence type="ECO:0008006" key="3">
    <source>
        <dbReference type="Google" id="ProtNLM"/>
    </source>
</evidence>
<dbReference type="EMBL" id="BAABIA010000002">
    <property type="protein sequence ID" value="GAA5135183.1"/>
    <property type="molecule type" value="Genomic_DNA"/>
</dbReference>
<accession>A0ABP9P1W3</accession>
<keyword evidence="2" id="KW-1185">Reference proteome</keyword>
<dbReference type="SUPFAM" id="SSF81301">
    <property type="entry name" value="Nucleotidyltransferase"/>
    <property type="match status" value="1"/>
</dbReference>
<gene>
    <name evidence="1" type="ORF">GCM10023213_08030</name>
</gene>
<dbReference type="InterPro" id="IPR043519">
    <property type="entry name" value="NT_sf"/>
</dbReference>
<name>A0ABP9P1W3_9BACT</name>
<protein>
    <recommendedName>
        <fullName evidence="3">Nucleotidyltransferase-like protein</fullName>
    </recommendedName>
</protein>
<sequence>MSTRTKYERLLARRAPQDERRIYNFSESFETQYGDATKYLIGAMSPVAPLYTQRLIVQGDRVENQLKTRLAVLYPALEFRRQGSVSNNTHIKFHSDVDVLVIIDKFHTLEPPQQPPSPYRGNPDQDLIDLRQNCADELKNAFPAATVDNKGSTCVTIDGGSLVCSVDAVPSNWFNTVAWSQYRQEHERGVQVYNRDKGQRILNRPFLYNHRIHSHDLPRIGVPRCLMRLLKNIKADHEKSGLDDDVDFSSFDICSLVYRMPDDLVAGIHNRPLRLIYALLVWIANVLNTPSLRGSLNVVDDSRLIFDTPTKEHGLRILFEDLKILYHQADQETSNRQILTESHL</sequence>
<comment type="caution">
    <text evidence="1">The sequence shown here is derived from an EMBL/GenBank/DDBJ whole genome shotgun (WGS) entry which is preliminary data.</text>
</comment>
<dbReference type="Proteomes" id="UP001499852">
    <property type="component" value="Unassembled WGS sequence"/>
</dbReference>
<proteinExistence type="predicted"/>
<evidence type="ECO:0000313" key="2">
    <source>
        <dbReference type="Proteomes" id="UP001499852"/>
    </source>
</evidence>
<organism evidence="1 2">
    <name type="scientific">Prosthecobacter algae</name>
    <dbReference type="NCBI Taxonomy" id="1144682"/>
    <lineage>
        <taxon>Bacteria</taxon>
        <taxon>Pseudomonadati</taxon>
        <taxon>Verrucomicrobiota</taxon>
        <taxon>Verrucomicrobiia</taxon>
        <taxon>Verrucomicrobiales</taxon>
        <taxon>Verrucomicrobiaceae</taxon>
        <taxon>Prosthecobacter</taxon>
    </lineage>
</organism>